<gene>
    <name evidence="2" type="ORF">BBF96_14095</name>
</gene>
<dbReference type="InterPro" id="IPR007848">
    <property type="entry name" value="Small_mtfrase_dom"/>
</dbReference>
<dbReference type="InterPro" id="IPR002052">
    <property type="entry name" value="DNA_methylase_N6_adenine_CS"/>
</dbReference>
<proteinExistence type="predicted"/>
<name>A0A3Q9HU59_9FIRM</name>
<dbReference type="GO" id="GO:0008170">
    <property type="term" value="F:N-methyltransferase activity"/>
    <property type="evidence" value="ECO:0007669"/>
    <property type="project" value="UniProtKB-ARBA"/>
</dbReference>
<dbReference type="GO" id="GO:0032259">
    <property type="term" value="P:methylation"/>
    <property type="evidence" value="ECO:0007669"/>
    <property type="project" value="InterPro"/>
</dbReference>
<feature type="domain" description="Methyltransferase small" evidence="1">
    <location>
        <begin position="37"/>
        <end position="128"/>
    </location>
</feature>
<dbReference type="Proteomes" id="UP000267250">
    <property type="component" value="Chromosome"/>
</dbReference>
<dbReference type="InterPro" id="IPR050210">
    <property type="entry name" value="tRNA_Adenine-N(6)_MTase"/>
</dbReference>
<keyword evidence="3" id="KW-1185">Reference proteome</keyword>
<dbReference type="AlphaFoldDB" id="A0A3Q9HU59"/>
<dbReference type="GO" id="GO:0008757">
    <property type="term" value="F:S-adenosylmethionine-dependent methyltransferase activity"/>
    <property type="evidence" value="ECO:0007669"/>
    <property type="project" value="UniProtKB-ARBA"/>
</dbReference>
<dbReference type="PANTHER" id="PTHR47739">
    <property type="entry name" value="TRNA1(VAL) (ADENINE(37)-N6)-METHYLTRANSFERASE"/>
    <property type="match status" value="1"/>
</dbReference>
<reference evidence="2 3" key="1">
    <citation type="submission" date="2016-07" db="EMBL/GenBank/DDBJ databases">
        <title>Genome and transcriptome analysis of iron-reducing fermentative bacteria Anoxybacter fermentans.</title>
        <authorList>
            <person name="Zeng X."/>
            <person name="Shao Z."/>
        </authorList>
    </citation>
    <scope>NUCLEOTIDE SEQUENCE [LARGE SCALE GENOMIC DNA]</scope>
    <source>
        <strain evidence="2 3">DY22613</strain>
    </source>
</reference>
<dbReference type="PANTHER" id="PTHR47739:SF1">
    <property type="entry name" value="TRNA1(VAL) (ADENINE(37)-N6)-METHYLTRANSFERASE"/>
    <property type="match status" value="1"/>
</dbReference>
<dbReference type="SUPFAM" id="SSF53335">
    <property type="entry name" value="S-adenosyl-L-methionine-dependent methyltransferases"/>
    <property type="match status" value="1"/>
</dbReference>
<dbReference type="InterPro" id="IPR029063">
    <property type="entry name" value="SAM-dependent_MTases_sf"/>
</dbReference>
<accession>A0A3Q9HU59</accession>
<dbReference type="Gene3D" id="3.40.50.150">
    <property type="entry name" value="Vaccinia Virus protein VP39"/>
    <property type="match status" value="1"/>
</dbReference>
<organism evidence="2 3">
    <name type="scientific">Anoxybacter fermentans</name>
    <dbReference type="NCBI Taxonomy" id="1323375"/>
    <lineage>
        <taxon>Bacteria</taxon>
        <taxon>Bacillati</taxon>
        <taxon>Bacillota</taxon>
        <taxon>Clostridia</taxon>
        <taxon>Halanaerobiales</taxon>
        <taxon>Anoxybacter</taxon>
    </lineage>
</organism>
<dbReference type="RefSeq" id="WP_164731114.1">
    <property type="nucleotide sequence ID" value="NZ_CP016379.1"/>
</dbReference>
<dbReference type="CDD" id="cd02440">
    <property type="entry name" value="AdoMet_MTases"/>
    <property type="match status" value="1"/>
</dbReference>
<evidence type="ECO:0000313" key="2">
    <source>
        <dbReference type="EMBL" id="AZR74419.1"/>
    </source>
</evidence>
<evidence type="ECO:0000259" key="1">
    <source>
        <dbReference type="Pfam" id="PF05175"/>
    </source>
</evidence>
<sequence length="255" mass="28976">MRNDFHLLPGEELHTLIENELYILQRQDQFRFGIDAVLLANWVKVRRSDKVVDLGTGSGVIPLILAYKRKPQQVIGIEIQKQMAQMAKRSVILNDFENLVEILHWDLRRIKEVMPPNRCTLVVSNPPYFPLGRGKLNPNDAKAVARHEVYCTLSDLIEAAAYLLGTRGRFAFVHRAERIPEIFQQLTARGMEAKLMRLIQPRINQSPNLVLIEAVKGAKPGIKIEPNLVIYDQSGNYTSEVIEMYYGTGGGSVER</sequence>
<dbReference type="KEGG" id="aft:BBF96_14095"/>
<dbReference type="PROSITE" id="PS00092">
    <property type="entry name" value="N6_MTASE"/>
    <property type="match status" value="1"/>
</dbReference>
<evidence type="ECO:0000313" key="3">
    <source>
        <dbReference type="Proteomes" id="UP000267250"/>
    </source>
</evidence>
<dbReference type="EMBL" id="CP016379">
    <property type="protein sequence ID" value="AZR74419.1"/>
    <property type="molecule type" value="Genomic_DNA"/>
</dbReference>
<dbReference type="Pfam" id="PF05175">
    <property type="entry name" value="MTS"/>
    <property type="match status" value="1"/>
</dbReference>
<dbReference type="GO" id="GO:0003676">
    <property type="term" value="F:nucleic acid binding"/>
    <property type="evidence" value="ECO:0007669"/>
    <property type="project" value="InterPro"/>
</dbReference>
<protein>
    <recommendedName>
        <fullName evidence="1">Methyltransferase small domain-containing protein</fullName>
    </recommendedName>
</protein>